<accession>A0A0R1WCR5</accession>
<dbReference type="InterPro" id="IPR002491">
    <property type="entry name" value="ABC_transptr_periplasmic_BD"/>
</dbReference>
<organism evidence="4 5">
    <name type="scientific">Limosilactobacillus oris DSM 4864</name>
    <dbReference type="NCBI Taxonomy" id="1423779"/>
    <lineage>
        <taxon>Bacteria</taxon>
        <taxon>Bacillati</taxon>
        <taxon>Bacillota</taxon>
        <taxon>Bacilli</taxon>
        <taxon>Lactobacillales</taxon>
        <taxon>Lactobacillaceae</taxon>
        <taxon>Limosilactobacillus</taxon>
    </lineage>
</organism>
<dbReference type="SUPFAM" id="SSF53807">
    <property type="entry name" value="Helical backbone' metal receptor"/>
    <property type="match status" value="1"/>
</dbReference>
<comment type="similarity">
    <text evidence="1">Belongs to the bacterial solute-binding protein 8 family.</text>
</comment>
<sequence>MIKEKELNVMKKRCWGVLLAALALLLASPAVKASSTRTVKDMDGQTVRIPRHVRRLADLWHANNQVVLLLDGQKKLVATTPLIKKQSWFTTVDPGIKKVTAPFAGNQIQVEELLKTKPDVVIAADPAQVKTARQAKLPTVNAMYTDFAGLKRSVTLTATILGGRAPQLARQYNQELDSNIKLVNRRLEGIQQRPTVVHFVNSADLTKVDGRHTIVDQWIKIAGGQNAITRRGNQVTVTAEELVKANPDVIIVGSSSNQAARRALKRDPQLRQLTAVKQGRVYGNPQGTFPWDRYSAEEALQVLWAAQKLHPAQMKGIDMVKQTQDFYARYYHYQLSKHQAQQILAGEN</sequence>
<dbReference type="PANTHER" id="PTHR30535:SF34">
    <property type="entry name" value="MOLYBDATE-BINDING PROTEIN MOLA"/>
    <property type="match status" value="1"/>
</dbReference>
<keyword evidence="2" id="KW-0732">Signal</keyword>
<feature type="chain" id="PRO_5006412630" evidence="2">
    <location>
        <begin position="34"/>
        <end position="348"/>
    </location>
</feature>
<evidence type="ECO:0000256" key="2">
    <source>
        <dbReference type="SAM" id="SignalP"/>
    </source>
</evidence>
<dbReference type="Pfam" id="PF01497">
    <property type="entry name" value="Peripla_BP_2"/>
    <property type="match status" value="1"/>
</dbReference>
<comment type="caution">
    <text evidence="4">The sequence shown here is derived from an EMBL/GenBank/DDBJ whole genome shotgun (WGS) entry which is preliminary data.</text>
</comment>
<evidence type="ECO:0000313" key="4">
    <source>
        <dbReference type="EMBL" id="KRM15728.1"/>
    </source>
</evidence>
<evidence type="ECO:0000256" key="1">
    <source>
        <dbReference type="ARBA" id="ARBA00008814"/>
    </source>
</evidence>
<reference evidence="4 5" key="1">
    <citation type="journal article" date="2015" name="Genome Announc.">
        <title>Expanding the biotechnology potential of lactobacilli through comparative genomics of 213 strains and associated genera.</title>
        <authorList>
            <person name="Sun Z."/>
            <person name="Harris H.M."/>
            <person name="McCann A."/>
            <person name="Guo C."/>
            <person name="Argimon S."/>
            <person name="Zhang W."/>
            <person name="Yang X."/>
            <person name="Jeffery I.B."/>
            <person name="Cooney J.C."/>
            <person name="Kagawa T.F."/>
            <person name="Liu W."/>
            <person name="Song Y."/>
            <person name="Salvetti E."/>
            <person name="Wrobel A."/>
            <person name="Rasinkangas P."/>
            <person name="Parkhill J."/>
            <person name="Rea M.C."/>
            <person name="O'Sullivan O."/>
            <person name="Ritari J."/>
            <person name="Douillard F.P."/>
            <person name="Paul Ross R."/>
            <person name="Yang R."/>
            <person name="Briner A.E."/>
            <person name="Felis G.E."/>
            <person name="de Vos W.M."/>
            <person name="Barrangou R."/>
            <person name="Klaenhammer T.R."/>
            <person name="Caufield P.W."/>
            <person name="Cui Y."/>
            <person name="Zhang H."/>
            <person name="O'Toole P.W."/>
        </authorList>
    </citation>
    <scope>NUCLEOTIDE SEQUENCE [LARGE SCALE GENOMIC DNA]</scope>
    <source>
        <strain evidence="4 5">DSM 4864</strain>
    </source>
</reference>
<dbReference type="PATRIC" id="fig|1423779.3.peg.1902"/>
<dbReference type="Gene3D" id="3.40.50.1980">
    <property type="entry name" value="Nitrogenase molybdenum iron protein domain"/>
    <property type="match status" value="2"/>
</dbReference>
<dbReference type="AlphaFoldDB" id="A0A0R1WCR5"/>
<dbReference type="InterPro" id="IPR050902">
    <property type="entry name" value="ABC_Transporter_SBP"/>
</dbReference>
<dbReference type="PANTHER" id="PTHR30535">
    <property type="entry name" value="VITAMIN B12-BINDING PROTEIN"/>
    <property type="match status" value="1"/>
</dbReference>
<dbReference type="EMBL" id="AZGE01000008">
    <property type="protein sequence ID" value="KRM15728.1"/>
    <property type="molecule type" value="Genomic_DNA"/>
</dbReference>
<proteinExistence type="inferred from homology"/>
<dbReference type="Proteomes" id="UP000050973">
    <property type="component" value="Unassembled WGS sequence"/>
</dbReference>
<evidence type="ECO:0000259" key="3">
    <source>
        <dbReference type="PROSITE" id="PS50983"/>
    </source>
</evidence>
<dbReference type="CDD" id="cd01142">
    <property type="entry name" value="TroA_e"/>
    <property type="match status" value="1"/>
</dbReference>
<protein>
    <submittedName>
        <fullName evidence="4">Iron(III) ABC superfamily ATP binding cassette transporter, binding protein</fullName>
    </submittedName>
</protein>
<feature type="signal peptide" evidence="2">
    <location>
        <begin position="1"/>
        <end position="33"/>
    </location>
</feature>
<evidence type="ECO:0000313" key="5">
    <source>
        <dbReference type="Proteomes" id="UP000050973"/>
    </source>
</evidence>
<name>A0A0R1WCR5_9LACO</name>
<dbReference type="PROSITE" id="PS50983">
    <property type="entry name" value="FE_B12_PBP"/>
    <property type="match status" value="1"/>
</dbReference>
<gene>
    <name evidence="4" type="ORF">FC49_GL001835</name>
</gene>
<feature type="domain" description="Fe/B12 periplasmic-binding" evidence="3">
    <location>
        <begin position="55"/>
        <end position="313"/>
    </location>
</feature>